<dbReference type="GO" id="GO:0005737">
    <property type="term" value="C:cytoplasm"/>
    <property type="evidence" value="ECO:0007669"/>
    <property type="project" value="UniProtKB-SubCell"/>
</dbReference>
<keyword evidence="6" id="KW-0677">Repeat</keyword>
<evidence type="ECO:0000256" key="8">
    <source>
        <dbReference type="ARBA" id="ARBA00023015"/>
    </source>
</evidence>
<dbReference type="Pfam" id="PF08447">
    <property type="entry name" value="PAS_3"/>
    <property type="match status" value="1"/>
</dbReference>
<dbReference type="GO" id="GO:0006805">
    <property type="term" value="P:xenobiotic metabolic process"/>
    <property type="evidence" value="ECO:0007669"/>
    <property type="project" value="InterPro"/>
</dbReference>
<evidence type="ECO:0000259" key="15">
    <source>
        <dbReference type="PROSITE" id="PS50112"/>
    </source>
</evidence>
<dbReference type="PANTHER" id="PTHR10649">
    <property type="entry name" value="ARYL HYDROCARBON RECEPTOR"/>
    <property type="match status" value="1"/>
</dbReference>
<evidence type="ECO:0000256" key="10">
    <source>
        <dbReference type="ARBA" id="ARBA00023125"/>
    </source>
</evidence>
<dbReference type="FunFam" id="3.30.450.20:FF:000035">
    <property type="entry name" value="Aryl hydrocarbon receptor"/>
    <property type="match status" value="1"/>
</dbReference>
<dbReference type="CDD" id="cd00130">
    <property type="entry name" value="PAS"/>
    <property type="match status" value="2"/>
</dbReference>
<dbReference type="GO" id="GO:0048511">
    <property type="term" value="P:rhythmic process"/>
    <property type="evidence" value="ECO:0007669"/>
    <property type="project" value="UniProtKB-KW"/>
</dbReference>
<feature type="region of interest" description="Disordered" evidence="14">
    <location>
        <begin position="633"/>
        <end position="671"/>
    </location>
</feature>
<dbReference type="FunFam" id="4.10.280.10:FF:000024">
    <property type="entry name" value="Aryl hydrocarbon receptor 2"/>
    <property type="match status" value="1"/>
</dbReference>
<evidence type="ECO:0000256" key="4">
    <source>
        <dbReference type="ARBA" id="ARBA00022490"/>
    </source>
</evidence>
<evidence type="ECO:0000256" key="11">
    <source>
        <dbReference type="ARBA" id="ARBA00023159"/>
    </source>
</evidence>
<keyword evidence="13" id="KW-0539">Nucleus</keyword>
<dbReference type="CDD" id="cd19696">
    <property type="entry name" value="bHLH-PAS_AhR_like"/>
    <property type="match status" value="1"/>
</dbReference>
<keyword evidence="8" id="KW-0805">Transcription regulation</keyword>
<dbReference type="SUPFAM" id="SSF141571">
    <property type="entry name" value="Pentapeptide repeat-like"/>
    <property type="match status" value="1"/>
</dbReference>
<dbReference type="Gene3D" id="4.10.280.10">
    <property type="entry name" value="Helix-loop-helix DNA-binding domain"/>
    <property type="match status" value="1"/>
</dbReference>
<dbReference type="InterPro" id="IPR000014">
    <property type="entry name" value="PAS"/>
</dbReference>
<gene>
    <name evidence="17" type="primary">ahr2</name>
</gene>
<evidence type="ECO:0000256" key="9">
    <source>
        <dbReference type="ARBA" id="ARBA00023108"/>
    </source>
</evidence>
<keyword evidence="7" id="KW-0013">ADP-ribosylation</keyword>
<evidence type="ECO:0000256" key="2">
    <source>
        <dbReference type="ARBA" id="ARBA00004496"/>
    </source>
</evidence>
<dbReference type="GO" id="GO:0004879">
    <property type="term" value="F:nuclear receptor activity"/>
    <property type="evidence" value="ECO:0007669"/>
    <property type="project" value="UniProtKB-ARBA"/>
</dbReference>
<evidence type="ECO:0000256" key="14">
    <source>
        <dbReference type="SAM" id="MobiDB-lite"/>
    </source>
</evidence>
<feature type="domain" description="BHLH" evidence="16">
    <location>
        <begin position="26"/>
        <end position="79"/>
    </location>
</feature>
<keyword evidence="5" id="KW-0678">Repressor</keyword>
<dbReference type="InterPro" id="IPR056192">
    <property type="entry name" value="bHLH_NPAS4"/>
</dbReference>
<dbReference type="SMART" id="SM00091">
    <property type="entry name" value="PAS"/>
    <property type="match status" value="2"/>
</dbReference>
<dbReference type="SUPFAM" id="SSF47459">
    <property type="entry name" value="HLH, helix-loop-helix DNA-binding domain"/>
    <property type="match status" value="1"/>
</dbReference>
<proteinExistence type="evidence at transcript level"/>
<evidence type="ECO:0000256" key="7">
    <source>
        <dbReference type="ARBA" id="ARBA00022765"/>
    </source>
</evidence>
<feature type="compositionally biased region" description="Polar residues" evidence="14">
    <location>
        <begin position="646"/>
        <end position="671"/>
    </location>
</feature>
<dbReference type="GO" id="GO:1904613">
    <property type="term" value="P:cellular response to 2,3,7,8-tetrachlorodibenzodioxine"/>
    <property type="evidence" value="ECO:0007669"/>
    <property type="project" value="UniProtKB-ARBA"/>
</dbReference>
<dbReference type="PROSITE" id="PS50888">
    <property type="entry name" value="BHLH"/>
    <property type="match status" value="1"/>
</dbReference>
<dbReference type="Pfam" id="PF00989">
    <property type="entry name" value="PAS"/>
    <property type="match status" value="1"/>
</dbReference>
<evidence type="ECO:0000256" key="12">
    <source>
        <dbReference type="ARBA" id="ARBA00023163"/>
    </source>
</evidence>
<keyword evidence="12" id="KW-0804">Transcription</keyword>
<keyword evidence="17" id="KW-0675">Receptor</keyword>
<protein>
    <recommendedName>
        <fullName evidence="3">Aryl hydrocarbon receptor</fullName>
    </recommendedName>
</protein>
<dbReference type="InterPro" id="IPR035965">
    <property type="entry name" value="PAS-like_dom_sf"/>
</dbReference>
<evidence type="ECO:0000256" key="13">
    <source>
        <dbReference type="ARBA" id="ARBA00023242"/>
    </source>
</evidence>
<sequence length="1239" mass="135020">MLGNVGTYAMKKRKKPVQKPKKLPGVDGVIKSNPSKRHRDRLNGELDRLTDLLPFSEDIRTRLDKLSVLRLSVGYLRVKGFFKATMKHKCPSGKGPTQNGLEAVSFSEGDLLLQVLNGFVIVVTTDGLVFYSSSTIQDYLGFHQSDVVHQSVYELIHTDDRAMFREQLHFAFNPKPYVDDDDGDGTALQCINEQVKYDTERLPPENSSFLERSFVCRFRCLLDNSSGFLALKFQGRLKYLHGQGVMSEDGSRSQAQLALFSIAVPVQAPSILEIRSKTLIFQTKHKLDFTPTGIDNRGKVVLGYTELELCMRGTGYQFIHAADMMYCADSHLRMIKTGESGLTTFRLLSKSNGWVWVQSNAKLVFKGGRPDFIIARQRALLNAEGEEHLCQRRLQLPFSFATGEALLYEVGPTLDITQLQTNQEFSSISGGGGDGGDQQKEVGGLLGCFLNQDKNIYIQEQESQLPVDQVFMESRAMVNVPSDPWHPLGLRADTGGNVPIKEEGDPSVVAMINALENLAQDGELCMALEGLDVDPGEMMEWENTLQQLTQGENDNDDGNRTKYELESLLNNDIFAYMDKILFKEITEANFNDSQSSCFSAVNNTQEVPLGQVAQFAGTQSICEMMMFREPIGNASAHSPAKGLSPALTQPAHNATASETQGRNLARQTPAMLSSTQKLSHYGPPMGAGVPSVPANTKLLTDFFNPSGNLPALGLPTPPLGSNEQRPFKPCGQVSIGHYQGVPGQALSNQVLSNQVLSNPVLSNQMLSNQTLPNQTLPNQTVPNQTVPNQTVPNQAMSNQAMSNQAMTNQTLSNQAMTNQTLSNQAMTNQTLSNQAMNNQTLTNQAMTNQMISNQAMSNQAMSNQVISNQTLPNQAMTNQMISNQAMSNQAMSNQVISNQTLPNQAMSNQMLSNQALSNQTLSNQALSSQSLQPRPLMGPMLPNGHVHHGSIQQPAIHMATSMAGSVPSIIPQNDFSLPANPIENSALNLFAGDCLVQGGAPFQTHSNHREPQWQQQNMLQLQQQQQTLPHAGITHNAHTLPAGSHSQPSESQRLAGLWAQNYNGVNHAPPPPHRGLAGPLRTSPSSCMLDKPSRPPAAHPLGHPQHALTNGNLATPNGTGLVPTMLPCQRANESPLQQQSPPKGYVPWGQGPAGAPMVGTVPLGQESGSSTPSGRQLLPPNVSLGTPEDGHPMQHYLDCNKHAPILSLPAEENDLLAIPPLIDGNLYFSDQSQLNCCNF</sequence>
<dbReference type="GO" id="GO:0046983">
    <property type="term" value="F:protein dimerization activity"/>
    <property type="evidence" value="ECO:0007669"/>
    <property type="project" value="InterPro"/>
</dbReference>
<dbReference type="InterPro" id="IPR013655">
    <property type="entry name" value="PAS_fold_3"/>
</dbReference>
<feature type="compositionally biased region" description="Basic residues" evidence="14">
    <location>
        <begin position="10"/>
        <end position="22"/>
    </location>
</feature>
<keyword evidence="9" id="KW-0090">Biological rhythms</keyword>
<evidence type="ECO:0000259" key="16">
    <source>
        <dbReference type="PROSITE" id="PS50888"/>
    </source>
</evidence>
<dbReference type="PROSITE" id="PS50112">
    <property type="entry name" value="PAS"/>
    <property type="match status" value="1"/>
</dbReference>
<evidence type="ECO:0000256" key="3">
    <source>
        <dbReference type="ARBA" id="ARBA00015909"/>
    </source>
</evidence>
<dbReference type="GO" id="GO:0005634">
    <property type="term" value="C:nucleus"/>
    <property type="evidence" value="ECO:0007669"/>
    <property type="project" value="UniProtKB-SubCell"/>
</dbReference>
<dbReference type="GO" id="GO:0034751">
    <property type="term" value="C:aryl hydrocarbon receptor complex"/>
    <property type="evidence" value="ECO:0007669"/>
    <property type="project" value="TreeGrafter"/>
</dbReference>
<dbReference type="InterPro" id="IPR036638">
    <property type="entry name" value="HLH_DNA-bd_sf"/>
</dbReference>
<comment type="subcellular location">
    <subcellularLocation>
        <location evidence="2">Cytoplasm</location>
    </subcellularLocation>
    <subcellularLocation>
        <location evidence="1">Nucleus</location>
    </subcellularLocation>
</comment>
<keyword evidence="4" id="KW-0963">Cytoplasm</keyword>
<name>A0A221C8V6_9TELE</name>
<evidence type="ECO:0000256" key="6">
    <source>
        <dbReference type="ARBA" id="ARBA00022737"/>
    </source>
</evidence>
<dbReference type="Gene3D" id="3.30.450.20">
    <property type="entry name" value="PAS domain"/>
    <property type="match status" value="2"/>
</dbReference>
<dbReference type="FunFam" id="3.30.450.20:FF:000019">
    <property type="entry name" value="Aryl hydrocarbon receptor 1"/>
    <property type="match status" value="1"/>
</dbReference>
<feature type="region of interest" description="Disordered" evidence="14">
    <location>
        <begin position="1062"/>
        <end position="1158"/>
    </location>
</feature>
<dbReference type="EMBL" id="KY829467">
    <property type="protein sequence ID" value="ASL69770.1"/>
    <property type="molecule type" value="mRNA"/>
</dbReference>
<feature type="region of interest" description="Disordered" evidence="14">
    <location>
        <begin position="1"/>
        <end position="40"/>
    </location>
</feature>
<organism evidence="17">
    <name type="scientific">Coryphaenoides armatus</name>
    <dbReference type="NCBI Taxonomy" id="76798"/>
    <lineage>
        <taxon>Eukaryota</taxon>
        <taxon>Metazoa</taxon>
        <taxon>Chordata</taxon>
        <taxon>Craniata</taxon>
        <taxon>Vertebrata</taxon>
        <taxon>Euteleostomi</taxon>
        <taxon>Actinopterygii</taxon>
        <taxon>Neopterygii</taxon>
        <taxon>Teleostei</taxon>
        <taxon>Neoteleostei</taxon>
        <taxon>Acanthomorphata</taxon>
        <taxon>Zeiogadaria</taxon>
        <taxon>Gadariae</taxon>
        <taxon>Gadiformes</taxon>
        <taxon>Macrouroidei</taxon>
        <taxon>Macrouridae</taxon>
        <taxon>Macrourinae</taxon>
        <taxon>Coryphaenoides</taxon>
    </lineage>
</organism>
<dbReference type="InterPro" id="IPR013767">
    <property type="entry name" value="PAS_fold"/>
</dbReference>
<evidence type="ECO:0000313" key="17">
    <source>
        <dbReference type="EMBL" id="ASL69770.1"/>
    </source>
</evidence>
<dbReference type="Pfam" id="PF23183">
    <property type="entry name" value="bHLH_NPAS4"/>
    <property type="match status" value="1"/>
</dbReference>
<dbReference type="PANTHER" id="PTHR10649:SF17">
    <property type="entry name" value="ARYL HYDROCARBON RECEPTOR 2"/>
    <property type="match status" value="1"/>
</dbReference>
<keyword evidence="10" id="KW-0238">DNA-binding</keyword>
<dbReference type="GO" id="GO:0000976">
    <property type="term" value="F:transcription cis-regulatory region binding"/>
    <property type="evidence" value="ECO:0007669"/>
    <property type="project" value="TreeGrafter"/>
</dbReference>
<accession>A0A221C8V6</accession>
<dbReference type="AlphaFoldDB" id="A0A221C8V6"/>
<feature type="compositionally biased region" description="Polar residues" evidence="14">
    <location>
        <begin position="1131"/>
        <end position="1141"/>
    </location>
</feature>
<evidence type="ECO:0000256" key="5">
    <source>
        <dbReference type="ARBA" id="ARBA00022491"/>
    </source>
</evidence>
<feature type="compositionally biased region" description="Polar residues" evidence="14">
    <location>
        <begin position="1107"/>
        <end position="1118"/>
    </location>
</feature>
<dbReference type="SUPFAM" id="SSF55785">
    <property type="entry name" value="PYP-like sensor domain (PAS domain)"/>
    <property type="match status" value="2"/>
</dbReference>
<dbReference type="InterPro" id="IPR039091">
    <property type="entry name" value="AHR/AHRR"/>
</dbReference>
<feature type="domain" description="PAS" evidence="15">
    <location>
        <begin position="112"/>
        <end position="175"/>
    </location>
</feature>
<keyword evidence="11" id="KW-0010">Activator</keyword>
<evidence type="ECO:0000256" key="1">
    <source>
        <dbReference type="ARBA" id="ARBA00004123"/>
    </source>
</evidence>
<reference evidence="17" key="1">
    <citation type="journal article" date="2017" name="Biochim. Biophys. Acta">
        <title>Molecular adaptation to high pressure in cytochrome P450 1A and aryl hydrocarbon receptor systems of the deep-sea fish Coryphaenoides armatus.</title>
        <authorList>
            <person name="Lemaire B."/>
            <person name="Karchner S.I."/>
            <person name="Goldstone J.V."/>
            <person name="Lamb D.C."/>
            <person name="Drazen J.C."/>
            <person name="Rees J.F."/>
            <person name="Hahn M.E."/>
            <person name="Stegeman J.J."/>
        </authorList>
    </citation>
    <scope>NUCLEOTIDE SEQUENCE</scope>
    <source>
        <tissue evidence="17">Liver</tissue>
    </source>
</reference>
<dbReference type="InterPro" id="IPR011598">
    <property type="entry name" value="bHLH_dom"/>
</dbReference>
<dbReference type="SMART" id="SM00353">
    <property type="entry name" value="HLH"/>
    <property type="match status" value="1"/>
</dbReference>